<proteinExistence type="predicted"/>
<evidence type="ECO:0000313" key="1">
    <source>
        <dbReference type="EMBL" id="AXG67013.1"/>
    </source>
</evidence>
<reference evidence="1 2" key="1">
    <citation type="journal article" date="2018" name="Front. Microbiol.">
        <title>Jumbo Bacteriophages Are Represented Within an Increasing Diversity of Environmental Viruses Infecting the Emerging Phytopathogen, Dickeya solani.</title>
        <authorList>
            <person name="Day A.W."/>
            <person name="Ahn J."/>
            <person name="Salmond G.P.C."/>
        </authorList>
    </citation>
    <scope>NUCLEOTIDE SEQUENCE [LARGE SCALE GENOMIC DNA]</scope>
</reference>
<keyword evidence="2" id="KW-1185">Reference proteome</keyword>
<accession>A0A384ZXL4</accession>
<name>A0A384ZXL4_9CAUD</name>
<protein>
    <submittedName>
        <fullName evidence="1">Uncharacterized protein</fullName>
    </submittedName>
</protein>
<dbReference type="Proteomes" id="UP000263326">
    <property type="component" value="Segment"/>
</dbReference>
<dbReference type="EMBL" id="MH460461">
    <property type="protein sequence ID" value="AXG67013.1"/>
    <property type="molecule type" value="Genomic_DNA"/>
</dbReference>
<gene>
    <name evidence="1" type="ORF">JA29_287</name>
</gene>
<evidence type="ECO:0000313" key="2">
    <source>
        <dbReference type="Proteomes" id="UP000263326"/>
    </source>
</evidence>
<sequence>MFPIVSLHDVQKLAELQNNLGDKAIQRGDLNHRRVDYRVFRVELSPELNTEDVIRTYYGELNFFSRTVVTSVSRYCEDELVIAVPAIASSISPFDCAVVANGVLIGMDINYREMIEEAAKNVLDSKTLIGAIVAHHWQHQLNAPVFSGVIEGSFFKTIRANLNRISWPKAAKESK</sequence>
<organism evidence="1 2">
    <name type="scientific">Dickeya phage vB_DsoM_JA29</name>
    <dbReference type="NCBI Taxonomy" id="2283031"/>
    <lineage>
        <taxon>Viruses</taxon>
        <taxon>Duplodnaviria</taxon>
        <taxon>Heunggongvirae</taxon>
        <taxon>Uroviricota</taxon>
        <taxon>Caudoviricetes</taxon>
        <taxon>Salmondvirus</taxon>
        <taxon>Salmondvirus JA29</taxon>
    </lineage>
</organism>